<dbReference type="STRING" id="1423746.FD27_GL000991"/>
<dbReference type="RefSeq" id="WP_057751034.1">
    <property type="nucleotide sequence ID" value="NZ_AZER01000016.1"/>
</dbReference>
<proteinExistence type="predicted"/>
<dbReference type="Proteomes" id="UP000051445">
    <property type="component" value="Unassembled WGS sequence"/>
</dbReference>
<sequence length="176" mass="20611">MTKQTITPTQIVEGLGGYLTSTHELEDFGDTEHQSFYVDLYNQWKKIPPFTDNPTQTSSATLWQKYWRRMGNWYIAYLRQLGKGDPLKMMFELGNTFYLDVIHDLQDDVMSRLPMIAKVEGNVVSMDNSMRLLKEQLEYMAEIDLMMQSVNDALMAMEYWGEMSKLLHEYSDQPQP</sequence>
<keyword evidence="2" id="KW-1185">Reference proteome</keyword>
<dbReference type="PATRIC" id="fig|1423746.3.peg.1005"/>
<reference evidence="1 2" key="1">
    <citation type="journal article" date="2015" name="Genome Announc.">
        <title>Expanding the biotechnology potential of lactobacilli through comparative genomics of 213 strains and associated genera.</title>
        <authorList>
            <person name="Sun Z."/>
            <person name="Harris H.M."/>
            <person name="McCann A."/>
            <person name="Guo C."/>
            <person name="Argimon S."/>
            <person name="Zhang W."/>
            <person name="Yang X."/>
            <person name="Jeffery I.B."/>
            <person name="Cooney J.C."/>
            <person name="Kagawa T.F."/>
            <person name="Liu W."/>
            <person name="Song Y."/>
            <person name="Salvetti E."/>
            <person name="Wrobel A."/>
            <person name="Rasinkangas P."/>
            <person name="Parkhill J."/>
            <person name="Rea M.C."/>
            <person name="O'Sullivan O."/>
            <person name="Ritari J."/>
            <person name="Douillard F.P."/>
            <person name="Paul Ross R."/>
            <person name="Yang R."/>
            <person name="Briner A.E."/>
            <person name="Felis G.E."/>
            <person name="de Vos W.M."/>
            <person name="Barrangou R."/>
            <person name="Klaenhammer T.R."/>
            <person name="Caufield P.W."/>
            <person name="Cui Y."/>
            <person name="Zhang H."/>
            <person name="O'Toole P.W."/>
        </authorList>
    </citation>
    <scope>NUCLEOTIDE SEQUENCE [LARGE SCALE GENOMIC DNA]</scope>
    <source>
        <strain evidence="1 2">DSM 13145</strain>
    </source>
</reference>
<evidence type="ECO:0000313" key="2">
    <source>
        <dbReference type="Proteomes" id="UP000051445"/>
    </source>
</evidence>
<evidence type="ECO:0000313" key="1">
    <source>
        <dbReference type="EMBL" id="KRL27237.1"/>
    </source>
</evidence>
<comment type="caution">
    <text evidence="1">The sequence shown here is derived from an EMBL/GenBank/DDBJ whole genome shotgun (WGS) entry which is preliminary data.</text>
</comment>
<dbReference type="EMBL" id="AZER01000016">
    <property type="protein sequence ID" value="KRL27237.1"/>
    <property type="molecule type" value="Genomic_DNA"/>
</dbReference>
<dbReference type="AlphaFoldDB" id="A0A0R1PBC6"/>
<name>A0A0R1PBC6_9LACO</name>
<gene>
    <name evidence="1" type="ORF">FD27_GL000991</name>
</gene>
<accession>A0A0R1PBC6</accession>
<protein>
    <submittedName>
        <fullName evidence="1">Uncharacterized protein</fullName>
    </submittedName>
</protein>
<organism evidence="1 2">
    <name type="scientific">Limosilactobacillus frumenti DSM 13145</name>
    <dbReference type="NCBI Taxonomy" id="1423746"/>
    <lineage>
        <taxon>Bacteria</taxon>
        <taxon>Bacillati</taxon>
        <taxon>Bacillota</taxon>
        <taxon>Bacilli</taxon>
        <taxon>Lactobacillales</taxon>
        <taxon>Lactobacillaceae</taxon>
        <taxon>Limosilactobacillus</taxon>
    </lineage>
</organism>